<sequence precursor="true">MIFYPLLYLCLVAPAACVAHAGAQDSPVVTPPADDARYLPAGIRLRLLGTDYGTLYLASLLDERYYHGGFRHWLGNALGNAWQALSRHHDGRSLPSHREEFSDAPLVTQPARNVSP</sequence>
<dbReference type="KEGG" id="smt:Smal_2433"/>
<dbReference type="EMBL" id="CP001111">
    <property type="protein sequence ID" value="ACF52136.1"/>
    <property type="molecule type" value="Genomic_DNA"/>
</dbReference>
<keyword evidence="2" id="KW-0732">Signal</keyword>
<dbReference type="AlphaFoldDB" id="B4SMS4"/>
<reference evidence="3 4" key="1">
    <citation type="submission" date="2008-06" db="EMBL/GenBank/DDBJ databases">
        <title>Complete sequence of Stenotrophomonas maltophilia R551-3.</title>
        <authorList>
            <consortium name="US DOE Joint Genome Institute"/>
            <person name="Lucas S."/>
            <person name="Copeland A."/>
            <person name="Lapidus A."/>
            <person name="Glavina del Rio T."/>
            <person name="Dalin E."/>
            <person name="Tice H."/>
            <person name="Pitluck S."/>
            <person name="Chain P."/>
            <person name="Malfatti S."/>
            <person name="Shin M."/>
            <person name="Vergez L."/>
            <person name="Lang D."/>
            <person name="Schmutz J."/>
            <person name="Larimer F."/>
            <person name="Land M."/>
            <person name="Hauser L."/>
            <person name="Kyrpides N."/>
            <person name="Mikhailova N."/>
            <person name="Taghavi S."/>
            <person name="Monchy S."/>
            <person name="Newman L."/>
            <person name="Vangronsveld J."/>
            <person name="van der Lelie D."/>
            <person name="Richardson P."/>
        </authorList>
    </citation>
    <scope>NUCLEOTIDE SEQUENCE [LARGE SCALE GENOMIC DNA]</scope>
    <source>
        <strain evidence="3 4">R551-3</strain>
    </source>
</reference>
<dbReference type="Proteomes" id="UP000001867">
    <property type="component" value="Chromosome"/>
</dbReference>
<proteinExistence type="predicted"/>
<evidence type="ECO:0000256" key="2">
    <source>
        <dbReference type="SAM" id="SignalP"/>
    </source>
</evidence>
<feature type="chain" id="PRO_5002826291" evidence="2">
    <location>
        <begin position="22"/>
        <end position="116"/>
    </location>
</feature>
<feature type="region of interest" description="Disordered" evidence="1">
    <location>
        <begin position="89"/>
        <end position="116"/>
    </location>
</feature>
<accession>B4SMS4</accession>
<evidence type="ECO:0000313" key="3">
    <source>
        <dbReference type="EMBL" id="ACF52136.1"/>
    </source>
</evidence>
<name>B4SMS4_STRM5</name>
<dbReference type="HOGENOM" id="CLU_2095517_0_0_6"/>
<feature type="signal peptide" evidence="2">
    <location>
        <begin position="1"/>
        <end position="21"/>
    </location>
</feature>
<gene>
    <name evidence="3" type="ordered locus">Smal_2433</name>
</gene>
<dbReference type="RefSeq" id="WP_006374288.1">
    <property type="nucleotide sequence ID" value="NC_011071.1"/>
</dbReference>
<protein>
    <submittedName>
        <fullName evidence="3">Uncharacterized protein</fullName>
    </submittedName>
</protein>
<feature type="compositionally biased region" description="Basic and acidic residues" evidence="1">
    <location>
        <begin position="89"/>
        <end position="101"/>
    </location>
</feature>
<organism evidence="3 4">
    <name type="scientific">Stenotrophomonas maltophilia (strain R551-3)</name>
    <dbReference type="NCBI Taxonomy" id="391008"/>
    <lineage>
        <taxon>Bacteria</taxon>
        <taxon>Pseudomonadati</taxon>
        <taxon>Pseudomonadota</taxon>
        <taxon>Gammaproteobacteria</taxon>
        <taxon>Lysobacterales</taxon>
        <taxon>Lysobacteraceae</taxon>
        <taxon>Stenotrophomonas</taxon>
        <taxon>Stenotrophomonas maltophilia group</taxon>
    </lineage>
</organism>
<evidence type="ECO:0000256" key="1">
    <source>
        <dbReference type="SAM" id="MobiDB-lite"/>
    </source>
</evidence>
<dbReference type="STRING" id="391008.Smal_2433"/>
<evidence type="ECO:0000313" key="4">
    <source>
        <dbReference type="Proteomes" id="UP000001867"/>
    </source>
</evidence>